<comment type="caution">
    <text evidence="1">The sequence shown here is derived from an EMBL/GenBank/DDBJ whole genome shotgun (WGS) entry which is preliminary data.</text>
</comment>
<evidence type="ECO:0000313" key="1">
    <source>
        <dbReference type="EMBL" id="TXJ31138.1"/>
    </source>
</evidence>
<accession>A0ABY3K6S9</accession>
<keyword evidence="2" id="KW-1185">Reference proteome</keyword>
<dbReference type="RefSeq" id="WP_147748653.1">
    <property type="nucleotide sequence ID" value="NZ_SAXZ01000014.1"/>
</dbReference>
<sequence>MQRNGITQDITVLPVNSQPIMVVQIGSGENIELIRWGIDTIIEYYFETTELWNEAKVLSPSSVKDEKTQEVVNLQANTPVRLKENPTTSGLLVLSTKMYDIEYNAEDLQTTYQFLYGSGIVKDKLYGNIIASGGRQITVSSSQFVIDGFVGFFKSPQSVIVDIGDGSVRKDLLILRKVQAEGDVYLCIKRGIPSPNPEPPKLTQNTNGIYEIALAEISVQANSQTISQGDIKDVRPTGFLSIINMMYPIGSIYISLDKDFDPNNTWQGTKWELLEEGLFIEATQNNSQVGIKTPAGLPDITGTTSSHVGNNVYLWNNTDGAFYSDEIIDAYDPVYDDNIKRTKTKKIRFSASRSNIIYGRSNTVQPHSIRCFIWQRTK</sequence>
<reference evidence="1 2" key="1">
    <citation type="journal article" date="1992" name="Lakartidningen">
        <title>[Penicillin V and not amoxicillin is the first choice preparation in acute otitis].</title>
        <authorList>
            <person name="Kamme C."/>
            <person name="Lundgren K."/>
            <person name="Prellner K."/>
        </authorList>
    </citation>
    <scope>NUCLEOTIDE SEQUENCE [LARGE SCALE GENOMIC DNA]</scope>
    <source>
        <strain evidence="1 2">PC5099IV</strain>
    </source>
</reference>
<dbReference type="Proteomes" id="UP000322659">
    <property type="component" value="Unassembled WGS sequence"/>
</dbReference>
<name>A0ABY3K6S9_9SPIR</name>
<protein>
    <recommendedName>
        <fullName evidence="3">Phage tail protein</fullName>
    </recommendedName>
</protein>
<dbReference type="EMBL" id="SAXZ01000014">
    <property type="protein sequence ID" value="TXJ31138.1"/>
    <property type="molecule type" value="Genomic_DNA"/>
</dbReference>
<proteinExistence type="predicted"/>
<evidence type="ECO:0008006" key="3">
    <source>
        <dbReference type="Google" id="ProtNLM"/>
    </source>
</evidence>
<evidence type="ECO:0000313" key="2">
    <source>
        <dbReference type="Proteomes" id="UP000322659"/>
    </source>
</evidence>
<organism evidence="1 2">
    <name type="scientific">Brachyspira aalborgi</name>
    <dbReference type="NCBI Taxonomy" id="29522"/>
    <lineage>
        <taxon>Bacteria</taxon>
        <taxon>Pseudomonadati</taxon>
        <taxon>Spirochaetota</taxon>
        <taxon>Spirochaetia</taxon>
        <taxon>Brachyspirales</taxon>
        <taxon>Brachyspiraceae</taxon>
        <taxon>Brachyspira</taxon>
    </lineage>
</organism>
<gene>
    <name evidence="1" type="ORF">EPJ71_10415</name>
</gene>